<accession>A0AAQ3R6V5</accession>
<feature type="domain" description="Aminoglycoside phosphotransferase" evidence="1">
    <location>
        <begin position="98"/>
        <end position="296"/>
    </location>
</feature>
<protein>
    <recommendedName>
        <fullName evidence="1">Aminoglycoside phosphotransferase domain-containing protein</fullName>
    </recommendedName>
</protein>
<dbReference type="SUPFAM" id="SSF56112">
    <property type="entry name" value="Protein kinase-like (PK-like)"/>
    <property type="match status" value="1"/>
</dbReference>
<organism evidence="2 3">
    <name type="scientific">Acrodontium crateriforme</name>
    <dbReference type="NCBI Taxonomy" id="150365"/>
    <lineage>
        <taxon>Eukaryota</taxon>
        <taxon>Fungi</taxon>
        <taxon>Dikarya</taxon>
        <taxon>Ascomycota</taxon>
        <taxon>Pezizomycotina</taxon>
        <taxon>Dothideomycetes</taxon>
        <taxon>Dothideomycetidae</taxon>
        <taxon>Mycosphaerellales</taxon>
        <taxon>Teratosphaeriaceae</taxon>
        <taxon>Acrodontium</taxon>
    </lineage>
</organism>
<evidence type="ECO:0000259" key="1">
    <source>
        <dbReference type="Pfam" id="PF01636"/>
    </source>
</evidence>
<dbReference type="InterPro" id="IPR011009">
    <property type="entry name" value="Kinase-like_dom_sf"/>
</dbReference>
<dbReference type="EMBL" id="CP138580">
    <property type="protein sequence ID" value="WPG97344.1"/>
    <property type="molecule type" value="Genomic_DNA"/>
</dbReference>
<dbReference type="PANTHER" id="PTHR21310:SF15">
    <property type="entry name" value="AMINOGLYCOSIDE PHOSPHOTRANSFERASE DOMAIN-CONTAINING PROTEIN"/>
    <property type="match status" value="1"/>
</dbReference>
<gene>
    <name evidence="2" type="ORF">R9X50_00011800</name>
</gene>
<dbReference type="Pfam" id="PF01636">
    <property type="entry name" value="APH"/>
    <property type="match status" value="1"/>
</dbReference>
<dbReference type="InterPro" id="IPR002575">
    <property type="entry name" value="Aminoglycoside_PTrfase"/>
</dbReference>
<dbReference type="Proteomes" id="UP001303373">
    <property type="component" value="Chromosome 1"/>
</dbReference>
<dbReference type="InterPro" id="IPR051678">
    <property type="entry name" value="AGP_Transferase"/>
</dbReference>
<proteinExistence type="predicted"/>
<dbReference type="AlphaFoldDB" id="A0AAQ3R6V5"/>
<name>A0AAQ3R6V5_9PEZI</name>
<reference evidence="2 3" key="1">
    <citation type="submission" date="2023-11" db="EMBL/GenBank/DDBJ databases">
        <title>An acidophilic fungus is an integral part of prey digestion in a carnivorous sundew plant.</title>
        <authorList>
            <person name="Tsai I.J."/>
        </authorList>
    </citation>
    <scope>NUCLEOTIDE SEQUENCE [LARGE SCALE GENOMIC DNA]</scope>
    <source>
        <strain evidence="2">169a</strain>
    </source>
</reference>
<sequence length="416" mass="47372">MKDENLFDPAAQEAERLEVNRLIASIDTAKLEEYASSLRNGIKSKIPALQYDRTKRSSVMGGMNYHIEIRFDDAVVWLARIRRFNSTSPPPLLRDYIIRSEVATLKFLERTAVPAPKVYGYALATDDTNNVGTGYILMEKMTGRSFNKSKSSNTQLRKVVLQLSDIYVELSKYPFQLMGSLDHPGTTHVGSFARESLTDVNGPKTTAIGPCSSFEEFYTASIQLTLDLIIRREMYAEQAIDAYLIHRFLLDDVLPRISIRSSQEPQFFLKHPDDKGDHILVDDDYNITGIIDWEWSYTAPVELAFNSPIMLLPVARFYNGEQSICEEEEYFASCLKSKGTEQLAKAVKAGRIQHFFSFCCGYDLGDWTGFLGLFQGLRDAAGIDEDIAWDQWRMKALRRYESDEGLQFVLHSFDET</sequence>
<keyword evidence="3" id="KW-1185">Reference proteome</keyword>
<dbReference type="PANTHER" id="PTHR21310">
    <property type="entry name" value="AMINOGLYCOSIDE PHOSPHOTRANSFERASE-RELATED-RELATED"/>
    <property type="match status" value="1"/>
</dbReference>
<evidence type="ECO:0000313" key="2">
    <source>
        <dbReference type="EMBL" id="WPG97344.1"/>
    </source>
</evidence>
<evidence type="ECO:0000313" key="3">
    <source>
        <dbReference type="Proteomes" id="UP001303373"/>
    </source>
</evidence>